<reference evidence="1" key="1">
    <citation type="submission" date="2020-04" db="EMBL/GenBank/DDBJ databases">
        <title>Hybrid Assembly of Korean Phytophthora infestans isolates.</title>
        <authorList>
            <person name="Prokchorchik M."/>
            <person name="Lee Y."/>
            <person name="Seo J."/>
            <person name="Cho J.-H."/>
            <person name="Park Y.-E."/>
            <person name="Jang D.-C."/>
            <person name="Im J.-S."/>
            <person name="Choi J.-G."/>
            <person name="Park H.-J."/>
            <person name="Lee G.-B."/>
            <person name="Lee Y.-G."/>
            <person name="Hong S.-Y."/>
            <person name="Cho K."/>
            <person name="Sohn K.H."/>
        </authorList>
    </citation>
    <scope>NUCLEOTIDE SEQUENCE</scope>
    <source>
        <strain evidence="1">KR_1_A1</strain>
    </source>
</reference>
<keyword evidence="2" id="KW-1185">Reference proteome</keyword>
<organism evidence="1 2">
    <name type="scientific">Phytophthora infestans</name>
    <name type="common">Potato late blight agent</name>
    <name type="synonym">Botrytis infestans</name>
    <dbReference type="NCBI Taxonomy" id="4787"/>
    <lineage>
        <taxon>Eukaryota</taxon>
        <taxon>Sar</taxon>
        <taxon>Stramenopiles</taxon>
        <taxon>Oomycota</taxon>
        <taxon>Peronosporomycetes</taxon>
        <taxon>Peronosporales</taxon>
        <taxon>Peronosporaceae</taxon>
        <taxon>Phytophthora</taxon>
    </lineage>
</organism>
<protein>
    <submittedName>
        <fullName evidence="1">Uncharacterized protein</fullName>
    </submittedName>
</protein>
<comment type="caution">
    <text evidence="1">The sequence shown here is derived from an EMBL/GenBank/DDBJ whole genome shotgun (WGS) entry which is preliminary data.</text>
</comment>
<proteinExistence type="predicted"/>
<dbReference type="AlphaFoldDB" id="A0A833SDS0"/>
<dbReference type="Proteomes" id="UP000602510">
    <property type="component" value="Unassembled WGS sequence"/>
</dbReference>
<sequence>MAEGAINPKRKIKSKSPAVVKGRDVGLVSSLDTYRHTVLRRSRLKISKAESSTLLLIIKDGKTRRTVRKIGFCCADLTENQCHRGRYTTPKTCEYSVGAGYSYRCSYLKWLTDAKPDNKHNFMDFDGQPKGERLIEMLLSLW</sequence>
<evidence type="ECO:0000313" key="2">
    <source>
        <dbReference type="Proteomes" id="UP000602510"/>
    </source>
</evidence>
<evidence type="ECO:0000313" key="1">
    <source>
        <dbReference type="EMBL" id="KAF4033002.1"/>
    </source>
</evidence>
<dbReference type="EMBL" id="WSZM01000443">
    <property type="protein sequence ID" value="KAF4033002.1"/>
    <property type="molecule type" value="Genomic_DNA"/>
</dbReference>
<gene>
    <name evidence="1" type="ORF">GN244_ATG15110</name>
</gene>
<name>A0A833SDS0_PHYIN</name>
<accession>A0A833SDS0</accession>